<evidence type="ECO:0000313" key="2">
    <source>
        <dbReference type="EMBL" id="BBZ44095.1"/>
    </source>
</evidence>
<reference evidence="2 3" key="1">
    <citation type="journal article" date="2019" name="Emerg. Microbes Infect.">
        <title>Comprehensive subspecies identification of 175 nontuberculous mycobacteria species based on 7547 genomic profiles.</title>
        <authorList>
            <person name="Matsumoto Y."/>
            <person name="Kinjo T."/>
            <person name="Motooka D."/>
            <person name="Nabeya D."/>
            <person name="Jung N."/>
            <person name="Uechi K."/>
            <person name="Horii T."/>
            <person name="Iida T."/>
            <person name="Fujita J."/>
            <person name="Nakamura S."/>
        </authorList>
    </citation>
    <scope>NUCLEOTIDE SEQUENCE [LARGE SCALE GENOMIC DNA]</scope>
    <source>
        <strain evidence="2 3">JCM 14742</strain>
    </source>
</reference>
<keyword evidence="1" id="KW-1133">Transmembrane helix</keyword>
<dbReference type="EMBL" id="AP022614">
    <property type="protein sequence ID" value="BBZ44095.1"/>
    <property type="molecule type" value="Genomic_DNA"/>
</dbReference>
<evidence type="ECO:0000256" key="1">
    <source>
        <dbReference type="SAM" id="Phobius"/>
    </source>
</evidence>
<gene>
    <name evidence="2" type="ORF">MPRM_13760</name>
</gene>
<organism evidence="2 3">
    <name type="scientific">Mycobacterium parmense</name>
    <dbReference type="NCBI Taxonomy" id="185642"/>
    <lineage>
        <taxon>Bacteria</taxon>
        <taxon>Bacillati</taxon>
        <taxon>Actinomycetota</taxon>
        <taxon>Actinomycetes</taxon>
        <taxon>Mycobacteriales</taxon>
        <taxon>Mycobacteriaceae</taxon>
        <taxon>Mycobacterium</taxon>
        <taxon>Mycobacterium simiae complex</taxon>
    </lineage>
</organism>
<dbReference type="AlphaFoldDB" id="A0A7I7YQD6"/>
<sequence>MGAPGAALGAPGAGWPSGAGAPGGAGAGAAVVVGGTGSALAVAGNAMLTAVALVTVAIANVAHQALRRAEFHST</sequence>
<accession>A0A7I7YQD6</accession>
<protein>
    <submittedName>
        <fullName evidence="2">Uncharacterized protein</fullName>
    </submittedName>
</protein>
<name>A0A7I7YQD6_9MYCO</name>
<keyword evidence="3" id="KW-1185">Reference proteome</keyword>
<keyword evidence="1" id="KW-0812">Transmembrane</keyword>
<proteinExistence type="predicted"/>
<dbReference type="Proteomes" id="UP000467105">
    <property type="component" value="Chromosome"/>
</dbReference>
<evidence type="ECO:0000313" key="3">
    <source>
        <dbReference type="Proteomes" id="UP000467105"/>
    </source>
</evidence>
<feature type="transmembrane region" description="Helical" evidence="1">
    <location>
        <begin position="39"/>
        <end position="62"/>
    </location>
</feature>
<keyword evidence="1" id="KW-0472">Membrane</keyword>